<keyword evidence="3" id="KW-1003">Cell membrane</keyword>
<evidence type="ECO:0000256" key="4">
    <source>
        <dbReference type="ARBA" id="ARBA00022692"/>
    </source>
</evidence>
<keyword evidence="5 7" id="KW-1133">Transmembrane helix</keyword>
<dbReference type="InterPro" id="IPR051907">
    <property type="entry name" value="DoxX-like_oxidoreductase"/>
</dbReference>
<dbReference type="AlphaFoldDB" id="A0A0R3D3S2"/>
<evidence type="ECO:0000313" key="8">
    <source>
        <dbReference type="EMBL" id="KRQ01391.1"/>
    </source>
</evidence>
<feature type="transmembrane region" description="Helical" evidence="7">
    <location>
        <begin position="138"/>
        <end position="157"/>
    </location>
</feature>
<keyword evidence="6 7" id="KW-0472">Membrane</keyword>
<dbReference type="PANTHER" id="PTHR33452:SF1">
    <property type="entry name" value="INNER MEMBRANE PROTEIN YPHA-RELATED"/>
    <property type="match status" value="1"/>
</dbReference>
<comment type="similarity">
    <text evidence="2">Belongs to the DoxX family.</text>
</comment>
<dbReference type="InterPro" id="IPR032808">
    <property type="entry name" value="DoxX"/>
</dbReference>
<dbReference type="EMBL" id="LJYF01000004">
    <property type="protein sequence ID" value="KRQ01391.1"/>
    <property type="molecule type" value="Genomic_DNA"/>
</dbReference>
<name>A0A0R3D3S2_9BRAD</name>
<dbReference type="STRING" id="108015.GA0061099_100764"/>
<gene>
    <name evidence="8" type="ORF">AOQ72_07880</name>
</gene>
<dbReference type="RefSeq" id="WP_057026096.1">
    <property type="nucleotide sequence ID" value="NZ_LJYF01000004.1"/>
</dbReference>
<organism evidence="8 9">
    <name type="scientific">Bradyrhizobium yuanmingense</name>
    <dbReference type="NCBI Taxonomy" id="108015"/>
    <lineage>
        <taxon>Bacteria</taxon>
        <taxon>Pseudomonadati</taxon>
        <taxon>Pseudomonadota</taxon>
        <taxon>Alphaproteobacteria</taxon>
        <taxon>Hyphomicrobiales</taxon>
        <taxon>Nitrobacteraceae</taxon>
        <taxon>Bradyrhizobium</taxon>
    </lineage>
</organism>
<comment type="subcellular location">
    <subcellularLocation>
        <location evidence="1">Cell membrane</location>
        <topology evidence="1">Multi-pass membrane protein</topology>
    </subcellularLocation>
</comment>
<evidence type="ECO:0008006" key="10">
    <source>
        <dbReference type="Google" id="ProtNLM"/>
    </source>
</evidence>
<feature type="transmembrane region" description="Helical" evidence="7">
    <location>
        <begin position="100"/>
        <end position="126"/>
    </location>
</feature>
<comment type="caution">
    <text evidence="8">The sequence shown here is derived from an EMBL/GenBank/DDBJ whole genome shotgun (WGS) entry which is preliminary data.</text>
</comment>
<dbReference type="PANTHER" id="PTHR33452">
    <property type="entry name" value="OXIDOREDUCTASE CATD-RELATED"/>
    <property type="match status" value="1"/>
</dbReference>
<evidence type="ECO:0000256" key="2">
    <source>
        <dbReference type="ARBA" id="ARBA00006679"/>
    </source>
</evidence>
<evidence type="ECO:0000313" key="9">
    <source>
        <dbReference type="Proteomes" id="UP000051380"/>
    </source>
</evidence>
<keyword evidence="4 7" id="KW-0812">Transmembrane</keyword>
<dbReference type="GO" id="GO:0005886">
    <property type="term" value="C:plasma membrane"/>
    <property type="evidence" value="ECO:0007669"/>
    <property type="project" value="UniProtKB-SubCell"/>
</dbReference>
<protein>
    <recommendedName>
        <fullName evidence="10">Oxidoreductase</fullName>
    </recommendedName>
</protein>
<dbReference type="Proteomes" id="UP000051380">
    <property type="component" value="Unassembled WGS sequence"/>
</dbReference>
<evidence type="ECO:0000256" key="7">
    <source>
        <dbReference type="SAM" id="Phobius"/>
    </source>
</evidence>
<proteinExistence type="inferred from homology"/>
<dbReference type="Pfam" id="PF07681">
    <property type="entry name" value="DoxX"/>
    <property type="match status" value="1"/>
</dbReference>
<evidence type="ECO:0000256" key="6">
    <source>
        <dbReference type="ARBA" id="ARBA00023136"/>
    </source>
</evidence>
<evidence type="ECO:0000256" key="3">
    <source>
        <dbReference type="ARBA" id="ARBA00022475"/>
    </source>
</evidence>
<evidence type="ECO:0000256" key="1">
    <source>
        <dbReference type="ARBA" id="ARBA00004651"/>
    </source>
</evidence>
<reference evidence="8 9" key="1">
    <citation type="submission" date="2015-09" db="EMBL/GenBank/DDBJ databases">
        <title>Draft Genome Sequence of the Strain BR 3267 (Bradyrhizobium yuanmingense) recommended as inoculant for cowpea in Brazil.</title>
        <authorList>
            <person name="Simoes-Araujo J.L."/>
            <person name="Zilli J.E."/>
        </authorList>
    </citation>
    <scope>NUCLEOTIDE SEQUENCE [LARGE SCALE GENOMIC DNA]</scope>
    <source>
        <strain evidence="8 9">BR3267</strain>
    </source>
</reference>
<evidence type="ECO:0000256" key="5">
    <source>
        <dbReference type="ARBA" id="ARBA00022989"/>
    </source>
</evidence>
<accession>A0A0R3D3S2</accession>
<dbReference type="OrthoDB" id="121744at2"/>
<sequence length="179" mass="19292">MITEQPMTPASGLPSPGSIIDRANHLVQALAVPSLVQLVLRLALAVPFWRSGLLKWDGFLRLNDTAVTLFSDEFMLHLPGGPYHFPAPTVMAFLSGCGEIMLPILLVLGLGTRFAALGLLVMTVIVELTVPDGWPIHLTWAAMALALMAYGPGHISLDHLICRIRSPDGAQRNPGQVAR</sequence>